<dbReference type="EMBL" id="ML119126">
    <property type="protein sequence ID" value="RPB12907.1"/>
    <property type="molecule type" value="Genomic_DNA"/>
</dbReference>
<protein>
    <submittedName>
        <fullName evidence="1">Uncharacterized protein</fullName>
    </submittedName>
</protein>
<reference evidence="1 2" key="1">
    <citation type="journal article" date="2018" name="Nat. Ecol. Evol.">
        <title>Pezizomycetes genomes reveal the molecular basis of ectomycorrhizal truffle lifestyle.</title>
        <authorList>
            <person name="Murat C."/>
            <person name="Payen T."/>
            <person name="Noel B."/>
            <person name="Kuo A."/>
            <person name="Morin E."/>
            <person name="Chen J."/>
            <person name="Kohler A."/>
            <person name="Krizsan K."/>
            <person name="Balestrini R."/>
            <person name="Da Silva C."/>
            <person name="Montanini B."/>
            <person name="Hainaut M."/>
            <person name="Levati E."/>
            <person name="Barry K.W."/>
            <person name="Belfiori B."/>
            <person name="Cichocki N."/>
            <person name="Clum A."/>
            <person name="Dockter R.B."/>
            <person name="Fauchery L."/>
            <person name="Guy J."/>
            <person name="Iotti M."/>
            <person name="Le Tacon F."/>
            <person name="Lindquist E.A."/>
            <person name="Lipzen A."/>
            <person name="Malagnac F."/>
            <person name="Mello A."/>
            <person name="Molinier V."/>
            <person name="Miyauchi S."/>
            <person name="Poulain J."/>
            <person name="Riccioni C."/>
            <person name="Rubini A."/>
            <person name="Sitrit Y."/>
            <person name="Splivallo R."/>
            <person name="Traeger S."/>
            <person name="Wang M."/>
            <person name="Zifcakova L."/>
            <person name="Wipf D."/>
            <person name="Zambonelli A."/>
            <person name="Paolocci F."/>
            <person name="Nowrousian M."/>
            <person name="Ottonello S."/>
            <person name="Baldrian P."/>
            <person name="Spatafora J.W."/>
            <person name="Henrissat B."/>
            <person name="Nagy L.G."/>
            <person name="Aury J.M."/>
            <person name="Wincker P."/>
            <person name="Grigoriev I.V."/>
            <person name="Bonfante P."/>
            <person name="Martin F.M."/>
        </authorList>
    </citation>
    <scope>NUCLEOTIDE SEQUENCE [LARGE SCALE GENOMIC DNA]</scope>
    <source>
        <strain evidence="1 2">CCBAS932</strain>
    </source>
</reference>
<organism evidence="1 2">
    <name type="scientific">Morchella conica CCBAS932</name>
    <dbReference type="NCBI Taxonomy" id="1392247"/>
    <lineage>
        <taxon>Eukaryota</taxon>
        <taxon>Fungi</taxon>
        <taxon>Dikarya</taxon>
        <taxon>Ascomycota</taxon>
        <taxon>Pezizomycotina</taxon>
        <taxon>Pezizomycetes</taxon>
        <taxon>Pezizales</taxon>
        <taxon>Morchellaceae</taxon>
        <taxon>Morchella</taxon>
    </lineage>
</organism>
<gene>
    <name evidence="1" type="ORF">P167DRAFT_535633</name>
</gene>
<dbReference type="AlphaFoldDB" id="A0A3N4KQY6"/>
<sequence>MDTSDVPLLYDTYMYMYFSPLSPPLLSDLPVLYPPLVDRLAPLEPSWTCTGVYIDNRNWENRNFLGSIYCMQSPAATSVSCRLAFTFPVPSPWVDERPRKSTESHSVSVLCGTVCTRTQGVRVQPSKPYCMIRMYMYIGCSMIRRIPCRKRTQ</sequence>
<accession>A0A3N4KQY6</accession>
<name>A0A3N4KQY6_9PEZI</name>
<evidence type="ECO:0000313" key="2">
    <source>
        <dbReference type="Proteomes" id="UP000277580"/>
    </source>
</evidence>
<dbReference type="InParanoid" id="A0A3N4KQY6"/>
<evidence type="ECO:0000313" key="1">
    <source>
        <dbReference type="EMBL" id="RPB12907.1"/>
    </source>
</evidence>
<proteinExistence type="predicted"/>
<keyword evidence="2" id="KW-1185">Reference proteome</keyword>
<dbReference type="Proteomes" id="UP000277580">
    <property type="component" value="Unassembled WGS sequence"/>
</dbReference>